<evidence type="ECO:0000256" key="8">
    <source>
        <dbReference type="PROSITE-ProRule" id="PRU00703"/>
    </source>
</evidence>
<dbReference type="RefSeq" id="WP_004855147.1">
    <property type="nucleotide sequence ID" value="NC_016612.1"/>
</dbReference>
<dbReference type="HOGENOM" id="CLU_037408_2_0_6"/>
<evidence type="ECO:0000256" key="6">
    <source>
        <dbReference type="ARBA" id="ARBA00022989"/>
    </source>
</evidence>
<reference evidence="11 12" key="1">
    <citation type="journal article" date="2012" name="J. Bacteriol.">
        <title>Complete genome sequence of Klebsiella oxytoca KCTC 1686, used in production of 2,3-butanediol.</title>
        <authorList>
            <person name="Shin S.H."/>
            <person name="Kim S."/>
            <person name="Kim J.Y."/>
            <person name="Lee S."/>
            <person name="Um Y."/>
            <person name="Oh M.K."/>
            <person name="Kim Y.R."/>
            <person name="Lee J."/>
            <person name="Yang K.S."/>
        </authorList>
    </citation>
    <scope>NUCLEOTIDE SEQUENCE [LARGE SCALE GENOMIC DNA]</scope>
    <source>
        <strain evidence="12">ATCC 8724 / DSM 4798 / JCM 20051 / NBRC 3318 / NRRL B-199 / KCTC 1686</strain>
    </source>
</reference>
<dbReference type="SUPFAM" id="SSF54631">
    <property type="entry name" value="CBS-domain pair"/>
    <property type="match status" value="1"/>
</dbReference>
<dbReference type="GO" id="GO:0008324">
    <property type="term" value="F:monoatomic cation transmembrane transporter activity"/>
    <property type="evidence" value="ECO:0007669"/>
    <property type="project" value="InterPro"/>
</dbReference>
<name>A0A0H3H916_KLEM8</name>
<evidence type="ECO:0000256" key="1">
    <source>
        <dbReference type="ARBA" id="ARBA00004141"/>
    </source>
</evidence>
<dbReference type="InterPro" id="IPR000644">
    <property type="entry name" value="CBS_dom"/>
</dbReference>
<keyword evidence="3" id="KW-0813">Transport</keyword>
<comment type="similarity">
    <text evidence="2">Belongs to the SLC41A transporter family.</text>
</comment>
<keyword evidence="5" id="KW-0460">Magnesium</keyword>
<feature type="transmembrane region" description="Helical" evidence="9">
    <location>
        <begin position="307"/>
        <end position="327"/>
    </location>
</feature>
<dbReference type="Gene3D" id="3.10.580.10">
    <property type="entry name" value="CBS-domain"/>
    <property type="match status" value="1"/>
</dbReference>
<evidence type="ECO:0000256" key="7">
    <source>
        <dbReference type="ARBA" id="ARBA00023136"/>
    </source>
</evidence>
<organism evidence="11 12">
    <name type="scientific">Klebsiella michiganensis (strain ATCC 8724 / DSM 4798 / JCM 20051 / NBRC 3318 / NRRL B-199 / KCTC 1686 / BUCSAV 143 / CCM 1901)</name>
    <dbReference type="NCBI Taxonomy" id="1006551"/>
    <lineage>
        <taxon>Bacteria</taxon>
        <taxon>Pseudomonadati</taxon>
        <taxon>Pseudomonadota</taxon>
        <taxon>Gammaproteobacteria</taxon>
        <taxon>Enterobacterales</taxon>
        <taxon>Enterobacteriaceae</taxon>
        <taxon>Klebsiella/Raoultella group</taxon>
        <taxon>Klebsiella</taxon>
    </lineage>
</organism>
<dbReference type="GO" id="GO:0016020">
    <property type="term" value="C:membrane"/>
    <property type="evidence" value="ECO:0007669"/>
    <property type="project" value="UniProtKB-SubCell"/>
</dbReference>
<evidence type="ECO:0000313" key="11">
    <source>
        <dbReference type="EMBL" id="AEX02765.1"/>
    </source>
</evidence>
<proteinExistence type="inferred from homology"/>
<feature type="transmembrane region" description="Helical" evidence="9">
    <location>
        <begin position="173"/>
        <end position="192"/>
    </location>
</feature>
<evidence type="ECO:0000256" key="9">
    <source>
        <dbReference type="SAM" id="Phobius"/>
    </source>
</evidence>
<gene>
    <name evidence="11" type="ordered locus">KOX_05140</name>
</gene>
<evidence type="ECO:0000313" key="12">
    <source>
        <dbReference type="Proteomes" id="UP000007843"/>
    </source>
</evidence>
<evidence type="ECO:0000256" key="4">
    <source>
        <dbReference type="ARBA" id="ARBA00022692"/>
    </source>
</evidence>
<keyword evidence="4 9" id="KW-0812">Transmembrane</keyword>
<dbReference type="PROSITE" id="PS51371">
    <property type="entry name" value="CBS"/>
    <property type="match status" value="1"/>
</dbReference>
<feature type="transmembrane region" description="Helical" evidence="9">
    <location>
        <begin position="273"/>
        <end position="295"/>
    </location>
</feature>
<dbReference type="PANTHER" id="PTHR41394:SF8">
    <property type="entry name" value="MAGNESIUM TRANSPORTER MGTE"/>
    <property type="match status" value="1"/>
</dbReference>
<dbReference type="PANTHER" id="PTHR41394">
    <property type="entry name" value="MAGNESIUM TRANSPORTER MGTE"/>
    <property type="match status" value="1"/>
</dbReference>
<dbReference type="AlphaFoldDB" id="A0A0H3H916"/>
<sequence>MSSIQLCAAHQATAAFDGDAIAQYMRTDFITLPEHFSVHEARELFVSQLASDEIPGQVFVVAGKKLRGSLSIKKLLQESDTAQSIRYLMDSCLFRVRPDDPRPQVVAELAERGLDLVPVVEKGELVGCLMEKEIAHLLEDDVTEDAQRQGATLPLEKPYLETSPWALWKKRSVWLLLLFVAEAYTSSVLQHFEEALESAIALAFFIPLLIGTGGNSGTQITSTLVRSMALGEVRLRDMGRVIRKEVSTSLLIAITLGLAGCLRAWMMGIGMEITLIVSLTLVCITLWSAVVSSVIPLTLKRVGIDPAVVSAPFIATLIDGTGLIIYFKIAQYFLGLN</sequence>
<dbReference type="InterPro" id="IPR046342">
    <property type="entry name" value="CBS_dom_sf"/>
</dbReference>
<comment type="subcellular location">
    <subcellularLocation>
        <location evidence="1">Membrane</location>
        <topology evidence="1">Multi-pass membrane protein</topology>
    </subcellularLocation>
</comment>
<dbReference type="SUPFAM" id="SSF161093">
    <property type="entry name" value="MgtE membrane domain-like"/>
    <property type="match status" value="1"/>
</dbReference>
<dbReference type="Proteomes" id="UP000007843">
    <property type="component" value="Chromosome"/>
</dbReference>
<dbReference type="Pfam" id="PF00571">
    <property type="entry name" value="CBS"/>
    <property type="match status" value="2"/>
</dbReference>
<evidence type="ECO:0000259" key="10">
    <source>
        <dbReference type="PROSITE" id="PS51371"/>
    </source>
</evidence>
<feature type="domain" description="CBS" evidence="10">
    <location>
        <begin position="89"/>
        <end position="144"/>
    </location>
</feature>
<feature type="transmembrane region" description="Helical" evidence="9">
    <location>
        <begin position="198"/>
        <end position="225"/>
    </location>
</feature>
<keyword evidence="7 9" id="KW-0472">Membrane</keyword>
<evidence type="ECO:0000256" key="3">
    <source>
        <dbReference type="ARBA" id="ARBA00022448"/>
    </source>
</evidence>
<evidence type="ECO:0000256" key="2">
    <source>
        <dbReference type="ARBA" id="ARBA00009749"/>
    </source>
</evidence>
<keyword evidence="8" id="KW-0129">CBS domain</keyword>
<dbReference type="InterPro" id="IPR006667">
    <property type="entry name" value="SLC41_membr_dom"/>
</dbReference>
<dbReference type="Gene3D" id="1.10.357.20">
    <property type="entry name" value="SLC41 divalent cation transporters, integral membrane domain"/>
    <property type="match status" value="1"/>
</dbReference>
<accession>A0A0H3H916</accession>
<protein>
    <submittedName>
        <fullName evidence="11">MgtE integral membrane region</fullName>
    </submittedName>
</protein>
<keyword evidence="6 9" id="KW-1133">Transmembrane helix</keyword>
<dbReference type="EMBL" id="CP003218">
    <property type="protein sequence ID" value="AEX02765.1"/>
    <property type="molecule type" value="Genomic_DNA"/>
</dbReference>
<evidence type="ECO:0000256" key="5">
    <source>
        <dbReference type="ARBA" id="ARBA00022842"/>
    </source>
</evidence>
<dbReference type="InterPro" id="IPR036739">
    <property type="entry name" value="SLC41_membr_dom_sf"/>
</dbReference>
<feature type="transmembrane region" description="Helical" evidence="9">
    <location>
        <begin position="246"/>
        <end position="267"/>
    </location>
</feature>
<dbReference type="Pfam" id="PF01769">
    <property type="entry name" value="MgtE"/>
    <property type="match status" value="1"/>
</dbReference>
<dbReference type="KEGG" id="kox:KOX_05140"/>